<dbReference type="PANTHER" id="PTHR42888">
    <property type="entry name" value="50S RIBOSOMAL PROTEIN L36, CHLOROPLASTIC"/>
    <property type="match status" value="1"/>
</dbReference>
<accession>A0A2H5AA22</accession>
<dbReference type="GO" id="GO:0003735">
    <property type="term" value="F:structural constituent of ribosome"/>
    <property type="evidence" value="ECO:0007669"/>
    <property type="project" value="InterPro"/>
</dbReference>
<sequence>MKISASVRKICEKCRMIRRRGRIIVICSNPRHKQRQG</sequence>
<dbReference type="InterPro" id="IPR000473">
    <property type="entry name" value="Ribosomal_bL36"/>
</dbReference>
<keyword evidence="2 5" id="KW-0689">Ribosomal protein</keyword>
<keyword evidence="3 5" id="KW-0687">Ribonucleoprotein</keyword>
<dbReference type="AlphaFoldDB" id="A0A2H5AA22"/>
<name>A0A2H5AA22_ERYSC</name>
<dbReference type="InterPro" id="IPR035977">
    <property type="entry name" value="Ribosomal_bL36_sp"/>
</dbReference>
<organism evidence="6">
    <name type="scientific">Erythropalum scandens</name>
    <name type="common">Sainat</name>
    <dbReference type="NCBI Taxonomy" id="350427"/>
    <lineage>
        <taxon>Eukaryota</taxon>
        <taxon>Viridiplantae</taxon>
        <taxon>Streptophyta</taxon>
        <taxon>Embryophyta</taxon>
        <taxon>Tracheophyta</taxon>
        <taxon>Spermatophyta</taxon>
        <taxon>Magnoliopsida</taxon>
        <taxon>eudicotyledons</taxon>
        <taxon>Gunneridae</taxon>
        <taxon>Pentapetalae</taxon>
        <taxon>Santalales</taxon>
        <taxon>Erythropalaceae</taxon>
        <taxon>Erythropalum</taxon>
    </lineage>
</organism>
<evidence type="ECO:0000313" key="6">
    <source>
        <dbReference type="EMBL" id="AUG62880.1"/>
    </source>
</evidence>
<gene>
    <name evidence="5 6" type="primary">rpl36</name>
</gene>
<dbReference type="PROSITE" id="PS00828">
    <property type="entry name" value="RIBOSOMAL_L36"/>
    <property type="match status" value="1"/>
</dbReference>
<dbReference type="GO" id="GO:0006412">
    <property type="term" value="P:translation"/>
    <property type="evidence" value="ECO:0007669"/>
    <property type="project" value="UniProtKB-UniRule"/>
</dbReference>
<evidence type="ECO:0000256" key="3">
    <source>
        <dbReference type="ARBA" id="ARBA00023274"/>
    </source>
</evidence>
<evidence type="ECO:0000256" key="1">
    <source>
        <dbReference type="ARBA" id="ARBA00007645"/>
    </source>
</evidence>
<dbReference type="GO" id="GO:0009507">
    <property type="term" value="C:chloroplast"/>
    <property type="evidence" value="ECO:0007669"/>
    <property type="project" value="UniProtKB-SubCell"/>
</dbReference>
<keyword evidence="6" id="KW-0934">Plastid</keyword>
<dbReference type="EMBL" id="MG661263">
    <property type="protein sequence ID" value="AUG62880.1"/>
    <property type="molecule type" value="Genomic_DNA"/>
</dbReference>
<dbReference type="SUPFAM" id="SSF57840">
    <property type="entry name" value="Ribosomal protein L36"/>
    <property type="match status" value="1"/>
</dbReference>
<evidence type="ECO:0000256" key="2">
    <source>
        <dbReference type="ARBA" id="ARBA00022980"/>
    </source>
</evidence>
<geneLocation type="chloroplast" evidence="6"/>
<evidence type="ECO:0000256" key="5">
    <source>
        <dbReference type="HAMAP-Rule" id="MF_00251"/>
    </source>
</evidence>
<dbReference type="GO" id="GO:1990904">
    <property type="term" value="C:ribonucleoprotein complex"/>
    <property type="evidence" value="ECO:0007669"/>
    <property type="project" value="UniProtKB-KW"/>
</dbReference>
<dbReference type="Pfam" id="PF00444">
    <property type="entry name" value="Ribosomal_L36"/>
    <property type="match status" value="1"/>
</dbReference>
<comment type="subcellular location">
    <subcellularLocation>
        <location evidence="5">Plastid</location>
        <location evidence="5">Chloroplast</location>
    </subcellularLocation>
</comment>
<dbReference type="PANTHER" id="PTHR42888:SF1">
    <property type="entry name" value="LARGE RIBOSOMAL SUBUNIT PROTEIN BL36C"/>
    <property type="match status" value="1"/>
</dbReference>
<comment type="similarity">
    <text evidence="1 5">Belongs to the bacterial ribosomal protein bL36 family.</text>
</comment>
<protein>
    <recommendedName>
        <fullName evidence="4 5">Large ribosomal subunit protein bL36c</fullName>
    </recommendedName>
</protein>
<dbReference type="HAMAP" id="MF_00251">
    <property type="entry name" value="Ribosomal_bL36"/>
    <property type="match status" value="1"/>
</dbReference>
<keyword evidence="6" id="KW-0150">Chloroplast</keyword>
<reference evidence="6" key="1">
    <citation type="submission" date="2017-12" db="EMBL/GenBank/DDBJ databases">
        <title>The complete sequence of the chloroplast genome of Erythropalum scandens.</title>
        <authorList>
            <person name="Zhu Z."/>
            <person name="Wang J."/>
            <person name="Cai Y."/>
            <person name="Zhao K."/>
            <person name="Moore M.J."/>
            <person name="Wang H."/>
        </authorList>
    </citation>
    <scope>NUCLEOTIDE SEQUENCE</scope>
</reference>
<dbReference type="GO" id="GO:0005840">
    <property type="term" value="C:ribosome"/>
    <property type="evidence" value="ECO:0007669"/>
    <property type="project" value="UniProtKB-KW"/>
</dbReference>
<dbReference type="NCBIfam" id="TIGR01022">
    <property type="entry name" value="rpmJ_bact"/>
    <property type="match status" value="1"/>
</dbReference>
<evidence type="ECO:0000256" key="4">
    <source>
        <dbReference type="ARBA" id="ARBA00035240"/>
    </source>
</evidence>
<proteinExistence type="inferred from homology"/>
<dbReference type="RefSeq" id="YP_009455346.1">
    <property type="nucleotide sequence ID" value="NC_036759.1"/>
</dbReference>
<dbReference type="GeneID" id="35456466"/>